<feature type="transmembrane region" description="Helical" evidence="1">
    <location>
        <begin position="15"/>
        <end position="35"/>
    </location>
</feature>
<accession>A0ABT6NAF0</accession>
<dbReference type="Pfam" id="PF13185">
    <property type="entry name" value="GAF_2"/>
    <property type="match status" value="1"/>
</dbReference>
<feature type="transmembrane region" description="Helical" evidence="1">
    <location>
        <begin position="200"/>
        <end position="221"/>
    </location>
</feature>
<dbReference type="CDD" id="cd00077">
    <property type="entry name" value="HDc"/>
    <property type="match status" value="1"/>
</dbReference>
<reference evidence="3 4" key="1">
    <citation type="submission" date="2023-04" db="EMBL/GenBank/DDBJ databases">
        <title>Fusibacter bizertensis strain WBS, isolated from littoral bottom sediments of the Arctic seas - biochemical and genomic analysis.</title>
        <authorList>
            <person name="Brioukhanov A.L."/>
        </authorList>
    </citation>
    <scope>NUCLEOTIDE SEQUENCE [LARGE SCALE GENOMIC DNA]</scope>
    <source>
        <strain evidence="3 4">WBS</strain>
    </source>
</reference>
<dbReference type="PROSITE" id="PS51832">
    <property type="entry name" value="HD_GYP"/>
    <property type="match status" value="1"/>
</dbReference>
<dbReference type="InterPro" id="IPR029016">
    <property type="entry name" value="GAF-like_dom_sf"/>
</dbReference>
<evidence type="ECO:0000313" key="3">
    <source>
        <dbReference type="EMBL" id="MDH8677379.1"/>
    </source>
</evidence>
<keyword evidence="1" id="KW-1133">Transmembrane helix</keyword>
<name>A0ABT6NAF0_9FIRM</name>
<keyword evidence="4" id="KW-1185">Reference proteome</keyword>
<dbReference type="SUPFAM" id="SSF109604">
    <property type="entry name" value="HD-domain/PDEase-like"/>
    <property type="match status" value="1"/>
</dbReference>
<dbReference type="InterPro" id="IPR052020">
    <property type="entry name" value="Cyclic_di-GMP/3'3'-cGAMP_PDE"/>
</dbReference>
<dbReference type="Gene3D" id="1.10.3210.10">
    <property type="entry name" value="Hypothetical protein af1432"/>
    <property type="match status" value="1"/>
</dbReference>
<dbReference type="PANTHER" id="PTHR45228:SF5">
    <property type="entry name" value="CYCLIC DI-GMP PHOSPHODIESTERASE VC_1348-RELATED"/>
    <property type="match status" value="1"/>
</dbReference>
<comment type="caution">
    <text evidence="3">The sequence shown here is derived from an EMBL/GenBank/DDBJ whole genome shotgun (WGS) entry which is preliminary data.</text>
</comment>
<dbReference type="PANTHER" id="PTHR45228">
    <property type="entry name" value="CYCLIC DI-GMP PHOSPHODIESTERASE TM_0186-RELATED"/>
    <property type="match status" value="1"/>
</dbReference>
<protein>
    <submittedName>
        <fullName evidence="3">HD domain-containing protein</fullName>
    </submittedName>
</protein>
<dbReference type="SMART" id="SM00471">
    <property type="entry name" value="HDc"/>
    <property type="match status" value="1"/>
</dbReference>
<evidence type="ECO:0000313" key="4">
    <source>
        <dbReference type="Proteomes" id="UP001158045"/>
    </source>
</evidence>
<dbReference type="Gene3D" id="3.30.450.40">
    <property type="match status" value="1"/>
</dbReference>
<dbReference type="EMBL" id="JARYZI010000002">
    <property type="protein sequence ID" value="MDH8677379.1"/>
    <property type="molecule type" value="Genomic_DNA"/>
</dbReference>
<organism evidence="3 4">
    <name type="scientific">Fusibacter bizertensis</name>
    <dbReference type="NCBI Taxonomy" id="1488331"/>
    <lineage>
        <taxon>Bacteria</taxon>
        <taxon>Bacillati</taxon>
        <taxon>Bacillota</taxon>
        <taxon>Clostridia</taxon>
        <taxon>Eubacteriales</taxon>
        <taxon>Eubacteriales Family XII. Incertae Sedis</taxon>
        <taxon>Fusibacter</taxon>
    </lineage>
</organism>
<dbReference type="RefSeq" id="WP_281093191.1">
    <property type="nucleotide sequence ID" value="NZ_JARYZI010000002.1"/>
</dbReference>
<dbReference type="InterPro" id="IPR037522">
    <property type="entry name" value="HD_GYP_dom"/>
</dbReference>
<evidence type="ECO:0000256" key="1">
    <source>
        <dbReference type="SAM" id="Phobius"/>
    </source>
</evidence>
<proteinExistence type="predicted"/>
<dbReference type="InterPro" id="IPR003018">
    <property type="entry name" value="GAF"/>
</dbReference>
<dbReference type="InterPro" id="IPR003607">
    <property type="entry name" value="HD/PDEase_dom"/>
</dbReference>
<dbReference type="Pfam" id="PF13487">
    <property type="entry name" value="HD_5"/>
    <property type="match status" value="1"/>
</dbReference>
<dbReference type="SUPFAM" id="SSF55781">
    <property type="entry name" value="GAF domain-like"/>
    <property type="match status" value="1"/>
</dbReference>
<dbReference type="Proteomes" id="UP001158045">
    <property type="component" value="Unassembled WGS sequence"/>
</dbReference>
<gene>
    <name evidence="3" type="ORF">QE109_04420</name>
</gene>
<feature type="domain" description="HD-GYP" evidence="2">
    <location>
        <begin position="437"/>
        <end position="639"/>
    </location>
</feature>
<sequence length="639" mass="72144">MSNGKPIFAKIKLRFLIYMTIIGLGLFFIVSISFFSGNTLKNNSQMITVLAKQRMLTQAFSKNASRIHLLNDALLSQESIQSNEILESKLRVTIEQLITDASTYQSVYTDLSNGFVVTPADETIRVSKNALSQIEQEINFLNKQWMPFSDAINVIVSEDENSIAFKEALIYINENNLSLLDASEAILSSFETNMQKQYEVYQFIILMLIFLIVSVAALLMYQMYDDMFKALNIFYAGFEKLGLSRNYKNNSDNINVSFSDEVKLMINGFTDTLELTEKINASQSFIETLNYIFKSFKSILPYTYIGIALLTDQNPQTVIATYGITEDQHKGLAESLVGYEVNVSDTSLGQIMHLKEPRIINDMNAYFVHRPINPYSQMVMDYGIKSSVTLPLEANGVPLGFIFFSSDQPNVYEHQHIEYLKILSTSIALSFQKNIFMDELVYSSVLALAKLSEARDEDTGDHLVRMSHYVELIANELKKEPQYKDIITREYVESLVKFSPMHDIGKVGIPDGILLKPGKLTAAEFEIMKTHTIYGANVLVEAEKNINKKGRSLFATGIEIALNHHEKFDGSGYPNGIKGEEIPLSARIVAVADVFDALLSKRPYKEPFTMAETLKIIKEGRGKHFDPVIVDAFLALYDL</sequence>
<keyword evidence="1" id="KW-0472">Membrane</keyword>
<evidence type="ECO:0000259" key="2">
    <source>
        <dbReference type="PROSITE" id="PS51832"/>
    </source>
</evidence>
<keyword evidence="1" id="KW-0812">Transmembrane</keyword>